<accession>A0A5P1F2W2</accession>
<sequence length="149" mass="16436">MDPGTEKETIAEEKRSEKNHEKLEEGNDVDIMIDINDEDLMFADEDLIFSSLPDFPCLSSPTANSSTNLNSNRNPSISSASSSSSSSSSWALFSNEGLAQEAHMQPQNSWRHRVVGPVKPLGPLLPLPRRLRRRSSTPISAASSGQRRR</sequence>
<evidence type="ECO:0000313" key="3">
    <source>
        <dbReference type="Proteomes" id="UP000243459"/>
    </source>
</evidence>
<dbReference type="EMBL" id="CM007384">
    <property type="protein sequence ID" value="ONK72502.1"/>
    <property type="molecule type" value="Genomic_DNA"/>
</dbReference>
<protein>
    <submittedName>
        <fullName evidence="2">Uncharacterized protein</fullName>
    </submittedName>
</protein>
<proteinExistence type="predicted"/>
<dbReference type="Proteomes" id="UP000243459">
    <property type="component" value="Chromosome 4"/>
</dbReference>
<feature type="compositionally biased region" description="Low complexity" evidence="1">
    <location>
        <begin position="76"/>
        <end position="89"/>
    </location>
</feature>
<feature type="region of interest" description="Disordered" evidence="1">
    <location>
        <begin position="59"/>
        <end position="149"/>
    </location>
</feature>
<feature type="region of interest" description="Disordered" evidence="1">
    <location>
        <begin position="1"/>
        <end position="27"/>
    </location>
</feature>
<organism evidence="2 3">
    <name type="scientific">Asparagus officinalis</name>
    <name type="common">Garden asparagus</name>
    <dbReference type="NCBI Taxonomy" id="4686"/>
    <lineage>
        <taxon>Eukaryota</taxon>
        <taxon>Viridiplantae</taxon>
        <taxon>Streptophyta</taxon>
        <taxon>Embryophyta</taxon>
        <taxon>Tracheophyta</taxon>
        <taxon>Spermatophyta</taxon>
        <taxon>Magnoliopsida</taxon>
        <taxon>Liliopsida</taxon>
        <taxon>Asparagales</taxon>
        <taxon>Asparagaceae</taxon>
        <taxon>Asparagoideae</taxon>
        <taxon>Asparagus</taxon>
    </lineage>
</organism>
<feature type="compositionally biased region" description="Polar residues" evidence="1">
    <location>
        <begin position="59"/>
        <end position="75"/>
    </location>
</feature>
<name>A0A5P1F2W2_ASPOF</name>
<keyword evidence="3" id="KW-1185">Reference proteome</keyword>
<feature type="compositionally biased region" description="Polar residues" evidence="1">
    <location>
        <begin position="136"/>
        <end position="149"/>
    </location>
</feature>
<evidence type="ECO:0000256" key="1">
    <source>
        <dbReference type="SAM" id="MobiDB-lite"/>
    </source>
</evidence>
<feature type="compositionally biased region" description="Low complexity" evidence="1">
    <location>
        <begin position="115"/>
        <end position="128"/>
    </location>
</feature>
<gene>
    <name evidence="2" type="ORF">A4U43_C04F20090</name>
</gene>
<dbReference type="AlphaFoldDB" id="A0A5P1F2W2"/>
<reference evidence="3" key="1">
    <citation type="journal article" date="2017" name="Nat. Commun.">
        <title>The asparagus genome sheds light on the origin and evolution of a young Y chromosome.</title>
        <authorList>
            <person name="Harkess A."/>
            <person name="Zhou J."/>
            <person name="Xu C."/>
            <person name="Bowers J.E."/>
            <person name="Van der Hulst R."/>
            <person name="Ayyampalayam S."/>
            <person name="Mercati F."/>
            <person name="Riccardi P."/>
            <person name="McKain M.R."/>
            <person name="Kakrana A."/>
            <person name="Tang H."/>
            <person name="Ray J."/>
            <person name="Groenendijk J."/>
            <person name="Arikit S."/>
            <person name="Mathioni S.M."/>
            <person name="Nakano M."/>
            <person name="Shan H."/>
            <person name="Telgmann-Rauber A."/>
            <person name="Kanno A."/>
            <person name="Yue Z."/>
            <person name="Chen H."/>
            <person name="Li W."/>
            <person name="Chen Y."/>
            <person name="Xu X."/>
            <person name="Zhang Y."/>
            <person name="Luo S."/>
            <person name="Chen H."/>
            <person name="Gao J."/>
            <person name="Mao Z."/>
            <person name="Pires J.C."/>
            <person name="Luo M."/>
            <person name="Kudrna D."/>
            <person name="Wing R.A."/>
            <person name="Meyers B.C."/>
            <person name="Yi K."/>
            <person name="Kong H."/>
            <person name="Lavrijsen P."/>
            <person name="Sunseri F."/>
            <person name="Falavigna A."/>
            <person name="Ye Y."/>
            <person name="Leebens-Mack J.H."/>
            <person name="Chen G."/>
        </authorList>
    </citation>
    <scope>NUCLEOTIDE SEQUENCE [LARGE SCALE GENOMIC DNA]</scope>
    <source>
        <strain evidence="3">cv. DH0086</strain>
    </source>
</reference>
<dbReference type="Gramene" id="ONK72502">
    <property type="protein sequence ID" value="ONK72502"/>
    <property type="gene ID" value="A4U43_C04F20090"/>
</dbReference>
<feature type="compositionally biased region" description="Basic and acidic residues" evidence="1">
    <location>
        <begin position="1"/>
        <end position="25"/>
    </location>
</feature>
<evidence type="ECO:0000313" key="2">
    <source>
        <dbReference type="EMBL" id="ONK72502.1"/>
    </source>
</evidence>